<evidence type="ECO:0000313" key="3">
    <source>
        <dbReference type="Proteomes" id="UP001243717"/>
    </source>
</evidence>
<comment type="caution">
    <text evidence="2">The sequence shown here is derived from an EMBL/GenBank/DDBJ whole genome shotgun (WGS) entry which is preliminary data.</text>
</comment>
<sequence>MSAEAKLAELGITLPTAPTPGGNYLTHRRMGNMLILAGVISFSSTGEKWQGQIGDTRDLDEGYAAAKMCALNVLATIRDITGTLDAVKQFLYVGGYVSAIPAYGKSPSVINGASDLFEAVFGEAGKHARAAVSVAGLPNNATVEIQVTVELH</sequence>
<dbReference type="PANTHER" id="PTHR43760">
    <property type="entry name" value="ENDORIBONUCLEASE-RELATED"/>
    <property type="match status" value="1"/>
</dbReference>
<reference evidence="2 3" key="1">
    <citation type="submission" date="2023-04" db="EMBL/GenBank/DDBJ databases">
        <title>A novel bacteria isolated from coastal sediment.</title>
        <authorList>
            <person name="Liu X.-J."/>
            <person name="Du Z.-J."/>
        </authorList>
    </citation>
    <scope>NUCLEOTIDE SEQUENCE [LARGE SCALE GENOMIC DNA]</scope>
    <source>
        <strain evidence="2 3">SDUM461004</strain>
    </source>
</reference>
<dbReference type="Pfam" id="PF14588">
    <property type="entry name" value="YjgF_endoribonc"/>
    <property type="match status" value="1"/>
</dbReference>
<keyword evidence="3" id="KW-1185">Reference proteome</keyword>
<evidence type="ECO:0000313" key="2">
    <source>
        <dbReference type="EMBL" id="MDQ8193400.1"/>
    </source>
</evidence>
<gene>
    <name evidence="2" type="ORF">QEH59_03125</name>
</gene>
<dbReference type="Proteomes" id="UP001243717">
    <property type="component" value="Unassembled WGS sequence"/>
</dbReference>
<dbReference type="InterPro" id="IPR035959">
    <property type="entry name" value="RutC-like_sf"/>
</dbReference>
<dbReference type="RefSeq" id="WP_308983898.1">
    <property type="nucleotide sequence ID" value="NZ_JARXIC010000003.1"/>
</dbReference>
<evidence type="ECO:0000259" key="1">
    <source>
        <dbReference type="Pfam" id="PF14588"/>
    </source>
</evidence>
<dbReference type="Gene3D" id="3.30.1330.40">
    <property type="entry name" value="RutC-like"/>
    <property type="match status" value="1"/>
</dbReference>
<organism evidence="2 3">
    <name type="scientific">Thalassobacterium sedimentorum</name>
    <dbReference type="NCBI Taxonomy" id="3041258"/>
    <lineage>
        <taxon>Bacteria</taxon>
        <taxon>Pseudomonadati</taxon>
        <taxon>Verrucomicrobiota</taxon>
        <taxon>Opitutia</taxon>
        <taxon>Puniceicoccales</taxon>
        <taxon>Coraliomargaritaceae</taxon>
        <taxon>Thalassobacterium</taxon>
    </lineage>
</organism>
<accession>A0ABU1AF30</accession>
<protein>
    <submittedName>
        <fullName evidence="2">RidA family protein</fullName>
    </submittedName>
</protein>
<proteinExistence type="predicted"/>
<dbReference type="EMBL" id="JARXIC010000003">
    <property type="protein sequence ID" value="MDQ8193400.1"/>
    <property type="molecule type" value="Genomic_DNA"/>
</dbReference>
<dbReference type="PANTHER" id="PTHR43760:SF1">
    <property type="entry name" value="ENDORIBONUCLEASE L-PSP_CHORISMATE MUTASE-LIKE DOMAIN-CONTAINING PROTEIN"/>
    <property type="match status" value="1"/>
</dbReference>
<dbReference type="SUPFAM" id="SSF55298">
    <property type="entry name" value="YjgF-like"/>
    <property type="match status" value="1"/>
</dbReference>
<dbReference type="CDD" id="cd02199">
    <property type="entry name" value="YjgF_YER057c_UK114_like_1"/>
    <property type="match status" value="1"/>
</dbReference>
<feature type="domain" description="Endoribonuclease L-PSP/chorismate mutase-like" evidence="1">
    <location>
        <begin position="4"/>
        <end position="147"/>
    </location>
</feature>
<dbReference type="InterPro" id="IPR013813">
    <property type="entry name" value="Endoribo_LPSP/chorism_mut-like"/>
</dbReference>
<name>A0ABU1AF30_9BACT</name>